<evidence type="ECO:0000313" key="2">
    <source>
        <dbReference type="Proteomes" id="UP000182894"/>
    </source>
</evidence>
<proteinExistence type="predicted"/>
<name>A0A1G8QXN1_9PSED</name>
<reference evidence="2" key="1">
    <citation type="submission" date="2016-10" db="EMBL/GenBank/DDBJ databases">
        <authorList>
            <person name="Varghese N."/>
            <person name="Submissions S."/>
        </authorList>
    </citation>
    <scope>NUCLEOTIDE SEQUENCE [LARGE SCALE GENOMIC DNA]</scope>
    <source>
        <strain evidence="2">ATCC 700689</strain>
    </source>
</reference>
<sequence>MNFHESAMQYADVINAPVDASGRLVNAVGNFKAGTVRSEALLAVSEMNRSQVLCGLMSVEEAMLIPHVVLTLEDGVGYQGVVSSIAGIRFDAESAKQLAEITASVLCESANAELANGMGEDFTAAQVKQVDGMWHVVADGGILGTVLVQKITPARTSDISESFLIGASVKDRIASIAY</sequence>
<protein>
    <submittedName>
        <fullName evidence="1">Uncharacterized protein</fullName>
    </submittedName>
</protein>
<dbReference type="Proteomes" id="UP000182894">
    <property type="component" value="Unassembled WGS sequence"/>
</dbReference>
<dbReference type="EMBL" id="FNCO01000021">
    <property type="protein sequence ID" value="SDJ09075.1"/>
    <property type="molecule type" value="Genomic_DNA"/>
</dbReference>
<dbReference type="STRING" id="89065.SAMN05216605_12187"/>
<gene>
    <name evidence="1" type="ORF">SAMN05216605_12187</name>
</gene>
<dbReference type="AlphaFoldDB" id="A0A1G8QXN1"/>
<accession>A0A1G8QXN1</accession>
<evidence type="ECO:0000313" key="1">
    <source>
        <dbReference type="EMBL" id="SDJ09075.1"/>
    </source>
</evidence>
<dbReference type="RefSeq" id="WP_074758227.1">
    <property type="nucleotide sequence ID" value="NZ_FNCO01000021.1"/>
</dbReference>
<keyword evidence="2" id="KW-1185">Reference proteome</keyword>
<organism evidence="1 2">
    <name type="scientific">Pseudomonas abietaniphila</name>
    <dbReference type="NCBI Taxonomy" id="89065"/>
    <lineage>
        <taxon>Bacteria</taxon>
        <taxon>Pseudomonadati</taxon>
        <taxon>Pseudomonadota</taxon>
        <taxon>Gammaproteobacteria</taxon>
        <taxon>Pseudomonadales</taxon>
        <taxon>Pseudomonadaceae</taxon>
        <taxon>Pseudomonas</taxon>
    </lineage>
</organism>